<keyword evidence="2" id="KW-0732">Signal</keyword>
<keyword evidence="4" id="KW-1185">Reference proteome</keyword>
<dbReference type="EMBL" id="AP023213">
    <property type="protein sequence ID" value="BCO11406.1"/>
    <property type="molecule type" value="Genomic_DNA"/>
</dbReference>
<feature type="compositionally biased region" description="Basic and acidic residues" evidence="1">
    <location>
        <begin position="61"/>
        <end position="83"/>
    </location>
</feature>
<gene>
    <name evidence="3" type="ORF">GEOBRER4_n2285</name>
</gene>
<feature type="signal peptide" evidence="2">
    <location>
        <begin position="1"/>
        <end position="23"/>
    </location>
</feature>
<sequence length="101" mass="10897">MSVKTLAAHLVAALSLVSGSAFADQIVISYSSGKTQTVILDDQIEQVKDIRLDRNGGAVSEKVKELLTGKPGNEEQGARKEQSPAKQNRQPKIQWAPPLSE</sequence>
<reference evidence="3 4" key="1">
    <citation type="submission" date="2020-06" db="EMBL/GenBank/DDBJ databases">
        <title>Interaction of electrochemicaly active bacteria, Geobacter bremensis R4 on different carbon anode.</title>
        <authorList>
            <person name="Meng L."/>
            <person name="Yoshida N."/>
        </authorList>
    </citation>
    <scope>NUCLEOTIDE SEQUENCE [LARGE SCALE GENOMIC DNA]</scope>
    <source>
        <strain evidence="3 4">R4</strain>
    </source>
</reference>
<proteinExistence type="predicted"/>
<feature type="chain" id="PRO_5031286633" evidence="2">
    <location>
        <begin position="24"/>
        <end position="101"/>
    </location>
</feature>
<protein>
    <submittedName>
        <fullName evidence="3">Uncharacterized protein</fullName>
    </submittedName>
</protein>
<evidence type="ECO:0000313" key="3">
    <source>
        <dbReference type="EMBL" id="BCO11406.1"/>
    </source>
</evidence>
<evidence type="ECO:0000256" key="2">
    <source>
        <dbReference type="SAM" id="SignalP"/>
    </source>
</evidence>
<name>A0A7R7FS97_9BACT</name>
<feature type="region of interest" description="Disordered" evidence="1">
    <location>
        <begin position="61"/>
        <end position="101"/>
    </location>
</feature>
<dbReference type="RefSeq" id="WP_185242357.1">
    <property type="nucleotide sequence ID" value="NZ_AP023213.1"/>
</dbReference>
<organism evidence="3 4">
    <name type="scientific">Citrifermentans bremense</name>
    <dbReference type="NCBI Taxonomy" id="60035"/>
    <lineage>
        <taxon>Bacteria</taxon>
        <taxon>Pseudomonadati</taxon>
        <taxon>Thermodesulfobacteriota</taxon>
        <taxon>Desulfuromonadia</taxon>
        <taxon>Geobacterales</taxon>
        <taxon>Geobacteraceae</taxon>
        <taxon>Citrifermentans</taxon>
    </lineage>
</organism>
<dbReference type="AlphaFoldDB" id="A0A7R7FS97"/>
<dbReference type="Proteomes" id="UP000515472">
    <property type="component" value="Chromosome"/>
</dbReference>
<evidence type="ECO:0000256" key="1">
    <source>
        <dbReference type="SAM" id="MobiDB-lite"/>
    </source>
</evidence>
<accession>A0A7R7FS97</accession>
<evidence type="ECO:0000313" key="4">
    <source>
        <dbReference type="Proteomes" id="UP000515472"/>
    </source>
</evidence>